<accession>A0A1F5GCY9</accession>
<dbReference type="AlphaFoldDB" id="A0A1F5GCY9"/>
<organism evidence="2 3">
    <name type="scientific">Candidatus Curtissbacteria bacterium RIFCSPHIGHO2_02_FULL_42_15</name>
    <dbReference type="NCBI Taxonomy" id="1797716"/>
    <lineage>
        <taxon>Bacteria</taxon>
        <taxon>Candidatus Curtissiibacteriota</taxon>
    </lineage>
</organism>
<evidence type="ECO:0000313" key="2">
    <source>
        <dbReference type="EMBL" id="OGD89729.1"/>
    </source>
</evidence>
<dbReference type="Proteomes" id="UP000177124">
    <property type="component" value="Unassembled WGS sequence"/>
</dbReference>
<reference evidence="2 3" key="1">
    <citation type="journal article" date="2016" name="Nat. Commun.">
        <title>Thousands of microbial genomes shed light on interconnected biogeochemical processes in an aquifer system.</title>
        <authorList>
            <person name="Anantharaman K."/>
            <person name="Brown C.T."/>
            <person name="Hug L.A."/>
            <person name="Sharon I."/>
            <person name="Castelle C.J."/>
            <person name="Probst A.J."/>
            <person name="Thomas B.C."/>
            <person name="Singh A."/>
            <person name="Wilkins M.J."/>
            <person name="Karaoz U."/>
            <person name="Brodie E.L."/>
            <person name="Williams K.H."/>
            <person name="Hubbard S.S."/>
            <person name="Banfield J.F."/>
        </authorList>
    </citation>
    <scope>NUCLEOTIDE SEQUENCE [LARGE SCALE GENOMIC DNA]</scope>
</reference>
<dbReference type="EMBL" id="MFBF01000066">
    <property type="protein sequence ID" value="OGD89729.1"/>
    <property type="molecule type" value="Genomic_DNA"/>
</dbReference>
<dbReference type="STRING" id="1797716.A3D07_03800"/>
<keyword evidence="1" id="KW-1133">Transmembrane helix</keyword>
<feature type="transmembrane region" description="Helical" evidence="1">
    <location>
        <begin position="40"/>
        <end position="62"/>
    </location>
</feature>
<gene>
    <name evidence="2" type="ORF">A3D07_03800</name>
</gene>
<protein>
    <recommendedName>
        <fullName evidence="4">DUF420 domain-containing protein</fullName>
    </recommendedName>
</protein>
<evidence type="ECO:0008006" key="4">
    <source>
        <dbReference type="Google" id="ProtNLM"/>
    </source>
</evidence>
<comment type="caution">
    <text evidence="2">The sequence shown here is derived from an EMBL/GenBank/DDBJ whole genome shotgun (WGS) entry which is preliminary data.</text>
</comment>
<feature type="transmembrane region" description="Helical" evidence="1">
    <location>
        <begin position="92"/>
        <end position="111"/>
    </location>
</feature>
<name>A0A1F5GCY9_9BACT</name>
<evidence type="ECO:0000256" key="1">
    <source>
        <dbReference type="SAM" id="Phobius"/>
    </source>
</evidence>
<feature type="transmembrane region" description="Helical" evidence="1">
    <location>
        <begin position="123"/>
        <end position="146"/>
    </location>
</feature>
<proteinExistence type="predicted"/>
<sequence length="152" mass="16830">MNDVNIFFLVAHIFLGTLGIIFLTAYLLSIFKKEADFKWLKINSSLALLSFVASWITGGYYYTSYYGKSVKPIILKGEFSWVHSVLMETKEHVFLVLPFLTLTLFAVTYLGQPDIKKDKKLSLAVAGLCFTTVSVALAIMLFGIAVSGAVGK</sequence>
<feature type="transmembrane region" description="Helical" evidence="1">
    <location>
        <begin position="6"/>
        <end position="28"/>
    </location>
</feature>
<keyword evidence="1" id="KW-0472">Membrane</keyword>
<keyword evidence="1" id="KW-0812">Transmembrane</keyword>
<evidence type="ECO:0000313" key="3">
    <source>
        <dbReference type="Proteomes" id="UP000177124"/>
    </source>
</evidence>